<dbReference type="Proteomes" id="UP000637002">
    <property type="component" value="Unassembled WGS sequence"/>
</dbReference>
<keyword evidence="6" id="KW-1185">Reference proteome</keyword>
<dbReference type="Pfam" id="PF13193">
    <property type="entry name" value="AMP-binding_C"/>
    <property type="match status" value="1"/>
</dbReference>
<evidence type="ECO:0000313" key="5">
    <source>
        <dbReference type="EMBL" id="GGC93925.1"/>
    </source>
</evidence>
<dbReference type="GO" id="GO:0031956">
    <property type="term" value="F:medium-chain fatty acid-CoA ligase activity"/>
    <property type="evidence" value="ECO:0007669"/>
    <property type="project" value="TreeGrafter"/>
</dbReference>
<sequence length="532" mass="59026">MSDIRAFDYATVVRRQARERGDQVYMRFENMSYSFGDAHRLSNKIANGLLRLGLGKGAGVALLLDNCPEIAWYYFGLGKIGAVAVPLNTASKGELLAGYIRRSESAAIVIDAAYVGKLAALSPVGINVRTCIVVGEADVSPLRYAGLTVVPHDRVMEASDVEPDVKVRFNDIAYLSFTSGTSGPSKANISTHSHALSMAKAVADAFDYGPDEVMYSCLPLFHGNAMRSLFIPMLTGCSVAVGRRFSSSGFFPDVKRYAATQFNLLGAMANILWSLPESEEDRSHGATKCMIIPVPAFSDAFSRRFGVQLLSAYALTDFGYVSFLNATHHPTKRASAGKVQPDVELTILDDDDFEVPGGEVGEICLRPRRPWTSAQGYFGMPEATVMAWRNLWFHTGDRGYLDEDGFLYFVDRKKDAIRRRGENISSFEVEQIILGHPAILDVAVFAVQSEMSEDEVMASVVLKENNALREEELIRYCAREMAYYMVPRYVQFVESLPRTSTAKVEKYKLREAAERDISHVWDRERAGLKIAR</sequence>
<dbReference type="PANTHER" id="PTHR43201:SF5">
    <property type="entry name" value="MEDIUM-CHAIN ACYL-COA LIGASE ACSF2, MITOCHONDRIAL"/>
    <property type="match status" value="1"/>
</dbReference>
<proteinExistence type="inferred from homology"/>
<comment type="similarity">
    <text evidence="1">Belongs to the ATP-dependent AMP-binding enzyme family.</text>
</comment>
<dbReference type="Gene3D" id="3.40.50.12780">
    <property type="entry name" value="N-terminal domain of ligase-like"/>
    <property type="match status" value="1"/>
</dbReference>
<evidence type="ECO:0000256" key="2">
    <source>
        <dbReference type="ARBA" id="ARBA00022598"/>
    </source>
</evidence>
<evidence type="ECO:0000313" key="6">
    <source>
        <dbReference type="Proteomes" id="UP000637002"/>
    </source>
</evidence>
<dbReference type="PROSITE" id="PS00455">
    <property type="entry name" value="AMP_BINDING"/>
    <property type="match status" value="1"/>
</dbReference>
<dbReference type="GO" id="GO:0006631">
    <property type="term" value="P:fatty acid metabolic process"/>
    <property type="evidence" value="ECO:0007669"/>
    <property type="project" value="TreeGrafter"/>
</dbReference>
<dbReference type="Gene3D" id="3.30.300.30">
    <property type="match status" value="1"/>
</dbReference>
<dbReference type="AlphaFoldDB" id="A0A916XRV7"/>
<dbReference type="SUPFAM" id="SSF56801">
    <property type="entry name" value="Acetyl-CoA synthetase-like"/>
    <property type="match status" value="1"/>
</dbReference>
<organism evidence="5 6">
    <name type="scientific">Chelatococcus reniformis</name>
    <dbReference type="NCBI Taxonomy" id="1494448"/>
    <lineage>
        <taxon>Bacteria</taxon>
        <taxon>Pseudomonadati</taxon>
        <taxon>Pseudomonadota</taxon>
        <taxon>Alphaproteobacteria</taxon>
        <taxon>Hyphomicrobiales</taxon>
        <taxon>Chelatococcaceae</taxon>
        <taxon>Chelatococcus</taxon>
    </lineage>
</organism>
<evidence type="ECO:0000256" key="1">
    <source>
        <dbReference type="ARBA" id="ARBA00006432"/>
    </source>
</evidence>
<evidence type="ECO:0000259" key="3">
    <source>
        <dbReference type="Pfam" id="PF00501"/>
    </source>
</evidence>
<dbReference type="Pfam" id="PF00501">
    <property type="entry name" value="AMP-binding"/>
    <property type="match status" value="1"/>
</dbReference>
<feature type="domain" description="AMP-dependent synthetase/ligase" evidence="3">
    <location>
        <begin position="14"/>
        <end position="377"/>
    </location>
</feature>
<protein>
    <submittedName>
        <fullName evidence="5">ATP-dependent acyl-CoA ligase</fullName>
    </submittedName>
</protein>
<evidence type="ECO:0000259" key="4">
    <source>
        <dbReference type="Pfam" id="PF13193"/>
    </source>
</evidence>
<dbReference type="EMBL" id="BMGG01000015">
    <property type="protein sequence ID" value="GGC93925.1"/>
    <property type="molecule type" value="Genomic_DNA"/>
</dbReference>
<reference evidence="5" key="2">
    <citation type="submission" date="2020-09" db="EMBL/GenBank/DDBJ databases">
        <authorList>
            <person name="Sun Q."/>
            <person name="Zhou Y."/>
        </authorList>
    </citation>
    <scope>NUCLEOTIDE SEQUENCE</scope>
    <source>
        <strain evidence="5">CGMCC 1.12919</strain>
    </source>
</reference>
<dbReference type="PANTHER" id="PTHR43201">
    <property type="entry name" value="ACYL-COA SYNTHETASE"/>
    <property type="match status" value="1"/>
</dbReference>
<keyword evidence="2 5" id="KW-0436">Ligase</keyword>
<gene>
    <name evidence="5" type="ORF">GCM10010994_59640</name>
</gene>
<dbReference type="InterPro" id="IPR020845">
    <property type="entry name" value="AMP-binding_CS"/>
</dbReference>
<comment type="caution">
    <text evidence="5">The sequence shown here is derived from an EMBL/GenBank/DDBJ whole genome shotgun (WGS) entry which is preliminary data.</text>
</comment>
<accession>A0A916XRV7</accession>
<dbReference type="InterPro" id="IPR000873">
    <property type="entry name" value="AMP-dep_synth/lig_dom"/>
</dbReference>
<dbReference type="InterPro" id="IPR025110">
    <property type="entry name" value="AMP-bd_C"/>
</dbReference>
<dbReference type="InterPro" id="IPR042099">
    <property type="entry name" value="ANL_N_sf"/>
</dbReference>
<reference evidence="5" key="1">
    <citation type="journal article" date="2014" name="Int. J. Syst. Evol. Microbiol.">
        <title>Complete genome sequence of Corynebacterium casei LMG S-19264T (=DSM 44701T), isolated from a smear-ripened cheese.</title>
        <authorList>
            <consortium name="US DOE Joint Genome Institute (JGI-PGF)"/>
            <person name="Walter F."/>
            <person name="Albersmeier A."/>
            <person name="Kalinowski J."/>
            <person name="Ruckert C."/>
        </authorList>
    </citation>
    <scope>NUCLEOTIDE SEQUENCE</scope>
    <source>
        <strain evidence="5">CGMCC 1.12919</strain>
    </source>
</reference>
<name>A0A916XRV7_9HYPH</name>
<dbReference type="InterPro" id="IPR045851">
    <property type="entry name" value="AMP-bd_C_sf"/>
</dbReference>
<feature type="domain" description="AMP-binding enzyme C-terminal" evidence="4">
    <location>
        <begin position="428"/>
        <end position="503"/>
    </location>
</feature>
<dbReference type="RefSeq" id="WP_188612836.1">
    <property type="nucleotide sequence ID" value="NZ_BMGG01000015.1"/>
</dbReference>